<keyword evidence="3" id="KW-1185">Reference proteome</keyword>
<dbReference type="InterPro" id="IPR009526">
    <property type="entry name" value="DUF1146"/>
</dbReference>
<proteinExistence type="predicted"/>
<gene>
    <name evidence="2" type="ORF">H5975_06875</name>
</gene>
<sequence>MQYNGTQSVLTLLIQLAMIVVTFRAIQSFHLDTFFRHPPQGLPAMIVLISIAIGYAAGSFFAEFFIVLHGLLNMAH</sequence>
<evidence type="ECO:0000313" key="2">
    <source>
        <dbReference type="EMBL" id="MBM6941189.1"/>
    </source>
</evidence>
<dbReference type="RefSeq" id="WP_178661773.1">
    <property type="nucleotide sequence ID" value="NZ_CALVGD010000048.1"/>
</dbReference>
<dbReference type="Pfam" id="PF06612">
    <property type="entry name" value="DUF1146"/>
    <property type="match status" value="1"/>
</dbReference>
<evidence type="ECO:0000256" key="1">
    <source>
        <dbReference type="SAM" id="Phobius"/>
    </source>
</evidence>
<keyword evidence="1" id="KW-0472">Membrane</keyword>
<accession>A0ABS2H1M0</accession>
<feature type="transmembrane region" description="Helical" evidence="1">
    <location>
        <begin position="46"/>
        <end position="72"/>
    </location>
</feature>
<comment type="caution">
    <text evidence="2">The sequence shown here is derived from an EMBL/GenBank/DDBJ whole genome shotgun (WGS) entry which is preliminary data.</text>
</comment>
<organism evidence="2 3">
    <name type="scientific">Limosilactobacillus coleohominis</name>
    <dbReference type="NCBI Taxonomy" id="181675"/>
    <lineage>
        <taxon>Bacteria</taxon>
        <taxon>Bacillati</taxon>
        <taxon>Bacillota</taxon>
        <taxon>Bacilli</taxon>
        <taxon>Lactobacillales</taxon>
        <taxon>Lactobacillaceae</taxon>
        <taxon>Limosilactobacillus</taxon>
    </lineage>
</organism>
<keyword evidence="1" id="KW-1133">Transmembrane helix</keyword>
<feature type="transmembrane region" description="Helical" evidence="1">
    <location>
        <begin position="9"/>
        <end position="26"/>
    </location>
</feature>
<reference evidence="2 3" key="1">
    <citation type="journal article" date="2021" name="Sci. Rep.">
        <title>The distribution of antibiotic resistance genes in chicken gut microbiota commensals.</title>
        <authorList>
            <person name="Juricova H."/>
            <person name="Matiasovicova J."/>
            <person name="Kubasova T."/>
            <person name="Cejkova D."/>
            <person name="Rychlik I."/>
        </authorList>
    </citation>
    <scope>NUCLEOTIDE SEQUENCE [LARGE SCALE GENOMIC DNA]</scope>
    <source>
        <strain evidence="2 3">An574</strain>
    </source>
</reference>
<protein>
    <submittedName>
        <fullName evidence="2">DUF1146 domain-containing protein</fullName>
    </submittedName>
</protein>
<evidence type="ECO:0000313" key="3">
    <source>
        <dbReference type="Proteomes" id="UP000785625"/>
    </source>
</evidence>
<dbReference type="Proteomes" id="UP000785625">
    <property type="component" value="Unassembled WGS sequence"/>
</dbReference>
<keyword evidence="1" id="KW-0812">Transmembrane</keyword>
<dbReference type="EMBL" id="JACJKU010000076">
    <property type="protein sequence ID" value="MBM6941189.1"/>
    <property type="molecule type" value="Genomic_DNA"/>
</dbReference>
<name>A0ABS2H1M0_9LACO</name>